<dbReference type="EMBL" id="RWGY01000013">
    <property type="protein sequence ID" value="TVU26299.1"/>
    <property type="molecule type" value="Genomic_DNA"/>
</dbReference>
<organism evidence="2 3">
    <name type="scientific">Eragrostis curvula</name>
    <name type="common">weeping love grass</name>
    <dbReference type="NCBI Taxonomy" id="38414"/>
    <lineage>
        <taxon>Eukaryota</taxon>
        <taxon>Viridiplantae</taxon>
        <taxon>Streptophyta</taxon>
        <taxon>Embryophyta</taxon>
        <taxon>Tracheophyta</taxon>
        <taxon>Spermatophyta</taxon>
        <taxon>Magnoliopsida</taxon>
        <taxon>Liliopsida</taxon>
        <taxon>Poales</taxon>
        <taxon>Poaceae</taxon>
        <taxon>PACMAD clade</taxon>
        <taxon>Chloridoideae</taxon>
        <taxon>Eragrostideae</taxon>
        <taxon>Eragrostidinae</taxon>
        <taxon>Eragrostis</taxon>
    </lineage>
</organism>
<feature type="compositionally biased region" description="Low complexity" evidence="1">
    <location>
        <begin position="111"/>
        <end position="137"/>
    </location>
</feature>
<proteinExistence type="predicted"/>
<name>A0A5J9UR08_9POAL</name>
<gene>
    <name evidence="2" type="ORF">EJB05_28838</name>
</gene>
<comment type="caution">
    <text evidence="2">The sequence shown here is derived from an EMBL/GenBank/DDBJ whole genome shotgun (WGS) entry which is preliminary data.</text>
</comment>
<evidence type="ECO:0000313" key="2">
    <source>
        <dbReference type="EMBL" id="TVU26299.1"/>
    </source>
</evidence>
<evidence type="ECO:0000256" key="1">
    <source>
        <dbReference type="SAM" id="MobiDB-lite"/>
    </source>
</evidence>
<evidence type="ECO:0000313" key="3">
    <source>
        <dbReference type="Proteomes" id="UP000324897"/>
    </source>
</evidence>
<dbReference type="Gramene" id="TVU26299">
    <property type="protein sequence ID" value="TVU26299"/>
    <property type="gene ID" value="EJB05_28838"/>
</dbReference>
<feature type="compositionally biased region" description="Basic and acidic residues" evidence="1">
    <location>
        <begin position="13"/>
        <end position="31"/>
    </location>
</feature>
<feature type="region of interest" description="Disordered" evidence="1">
    <location>
        <begin position="99"/>
        <end position="139"/>
    </location>
</feature>
<keyword evidence="3" id="KW-1185">Reference proteome</keyword>
<feature type="region of interest" description="Disordered" evidence="1">
    <location>
        <begin position="1"/>
        <end position="83"/>
    </location>
</feature>
<protein>
    <submittedName>
        <fullName evidence="2">Uncharacterized protein</fullName>
    </submittedName>
</protein>
<dbReference type="AlphaFoldDB" id="A0A5J9UR08"/>
<dbReference type="Proteomes" id="UP000324897">
    <property type="component" value="Chromosome 2"/>
</dbReference>
<feature type="non-terminal residue" evidence="2">
    <location>
        <position position="1"/>
    </location>
</feature>
<accession>A0A5J9UR08</accession>
<sequence length="193" mass="19827">MIAGAIPGFGRLSGEDRQNPSDSLKRADKTKLGSLETPDNFDAGPTVSLSLPSLSLAGECMPKRGDTRPASSAPGPSSVHTPLREGAVGDLLCSSGVSSPLPHRKCRNTCSSSSSQAATSSWSASSDSLISSTDSSSPLPQVITAEEPLAASSCRALPRRVVDLQAGEHPTNLDVFASPAVSLFPRCSVALPL</sequence>
<reference evidence="2 3" key="1">
    <citation type="journal article" date="2019" name="Sci. Rep.">
        <title>A high-quality genome of Eragrostis curvula grass provides insights into Poaceae evolution and supports new strategies to enhance forage quality.</title>
        <authorList>
            <person name="Carballo J."/>
            <person name="Santos B.A.C.M."/>
            <person name="Zappacosta D."/>
            <person name="Garbus I."/>
            <person name="Selva J.P."/>
            <person name="Gallo C.A."/>
            <person name="Diaz A."/>
            <person name="Albertini E."/>
            <person name="Caccamo M."/>
            <person name="Echenique V."/>
        </authorList>
    </citation>
    <scope>NUCLEOTIDE SEQUENCE [LARGE SCALE GENOMIC DNA]</scope>
    <source>
        <strain evidence="3">cv. Victoria</strain>
        <tissue evidence="2">Leaf</tissue>
    </source>
</reference>